<organism evidence="1 2">
    <name type="scientific">Vibrio penaeicida</name>
    <dbReference type="NCBI Taxonomy" id="104609"/>
    <lineage>
        <taxon>Bacteria</taxon>
        <taxon>Pseudomonadati</taxon>
        <taxon>Pseudomonadota</taxon>
        <taxon>Gammaproteobacteria</taxon>
        <taxon>Vibrionales</taxon>
        <taxon>Vibrionaceae</taxon>
        <taxon>Vibrio</taxon>
    </lineage>
</organism>
<protein>
    <submittedName>
        <fullName evidence="1">Uncharacterized protein</fullName>
    </submittedName>
</protein>
<comment type="caution">
    <text evidence="1">The sequence shown here is derived from an EMBL/GenBank/DDBJ whole genome shotgun (WGS) entry which is preliminary data.</text>
</comment>
<gene>
    <name evidence="1" type="ORF">GCM10007932_47760</name>
</gene>
<accession>A0AAV5NXY9</accession>
<proteinExistence type="predicted"/>
<reference evidence="2" key="1">
    <citation type="journal article" date="2019" name="Int. J. Syst. Evol. Microbiol.">
        <title>The Global Catalogue of Microorganisms (GCM) 10K type strain sequencing project: providing services to taxonomists for standard genome sequencing and annotation.</title>
        <authorList>
            <consortium name="The Broad Institute Genomics Platform"/>
            <consortium name="The Broad Institute Genome Sequencing Center for Infectious Disease"/>
            <person name="Wu L."/>
            <person name="Ma J."/>
        </authorList>
    </citation>
    <scope>NUCLEOTIDE SEQUENCE [LARGE SCALE GENOMIC DNA]</scope>
    <source>
        <strain evidence="2">NBRC 15640</strain>
    </source>
</reference>
<dbReference type="AlphaFoldDB" id="A0AAV5NXY9"/>
<keyword evidence="2" id="KW-1185">Reference proteome</keyword>
<dbReference type="EMBL" id="BSNX01000073">
    <property type="protein sequence ID" value="GLQ75414.1"/>
    <property type="molecule type" value="Genomic_DNA"/>
</dbReference>
<dbReference type="Proteomes" id="UP001156690">
    <property type="component" value="Unassembled WGS sequence"/>
</dbReference>
<name>A0AAV5NXY9_9VIBR</name>
<dbReference type="RefSeq" id="WP_101115203.1">
    <property type="nucleotide sequence ID" value="NZ_AP025144.1"/>
</dbReference>
<sequence length="231" mass="26248">MSNTSGNAYGLTALCPIINGCKDDTSYSAILRDYLHALPLDRFSPMAKVPNTYLARFYVLSDVFYQGHPAREEHLQSQYLVFSSNFYGDLDSYLYDMWQHAEGEVKKIWQHCVAFDEVSNADQFIEYVKKCQIDNQLFFNGSNDLSLKAQLKSLFLKQEFSRFVYANQGKPAHEIQKLFREFERAIDIDNLSSPSWSAGASSLEEVATTAHIYSQNSASSVAENKPSLETE</sequence>
<evidence type="ECO:0000313" key="2">
    <source>
        <dbReference type="Proteomes" id="UP001156690"/>
    </source>
</evidence>
<evidence type="ECO:0000313" key="1">
    <source>
        <dbReference type="EMBL" id="GLQ75414.1"/>
    </source>
</evidence>